<dbReference type="RefSeq" id="WP_066136982.1">
    <property type="nucleotide sequence ID" value="NZ_CP014526.1"/>
</dbReference>
<dbReference type="KEGG" id="hjo:AY555_10180"/>
<dbReference type="AlphaFoldDB" id="A0A143DG95"/>
<sequence length="93" mass="9872">MQTVALTTPITVNGSKVTALKLRVPLAGDLRGLKMTEVFSFDTSAIFALVLRITTEPLTQEALDRMSAADLLAVCTAVAGFFERAETASPTTP</sequence>
<gene>
    <name evidence="1" type="ORF">AY555_10180</name>
</gene>
<evidence type="ECO:0008006" key="3">
    <source>
        <dbReference type="Google" id="ProtNLM"/>
    </source>
</evidence>
<accession>A0A143DG95</accession>
<organism evidence="1 2">
    <name type="scientific">Haematospirillum jordaniae</name>
    <dbReference type="NCBI Taxonomy" id="1549855"/>
    <lineage>
        <taxon>Bacteria</taxon>
        <taxon>Pseudomonadati</taxon>
        <taxon>Pseudomonadota</taxon>
        <taxon>Alphaproteobacteria</taxon>
        <taxon>Rhodospirillales</taxon>
        <taxon>Novispirillaceae</taxon>
        <taxon>Haematospirillum</taxon>
    </lineage>
</organism>
<keyword evidence="1" id="KW-0614">Plasmid</keyword>
<dbReference type="InterPro" id="IPR019289">
    <property type="entry name" value="Phage_tail_E/E"/>
</dbReference>
<reference evidence="1 2" key="1">
    <citation type="submission" date="2016-02" db="EMBL/GenBank/DDBJ databases">
        <title>Complete Genome of H5569, the type strain of the newly described species Haematospirillium jordaniae.</title>
        <authorList>
            <person name="Nicholson A.C."/>
            <person name="Humrighouse B.W."/>
            <person name="Loparov V."/>
            <person name="McQuiston J.R."/>
        </authorList>
    </citation>
    <scope>NUCLEOTIDE SEQUENCE [LARGE SCALE GENOMIC DNA]</scope>
    <source>
        <strain evidence="1 2">H5569</strain>
        <plasmid evidence="2">Plasmid unnamed 1</plasmid>
    </source>
</reference>
<dbReference type="OrthoDB" id="7366507at2"/>
<dbReference type="Proteomes" id="UP000076066">
    <property type="component" value="Plasmid unnamed 1"/>
</dbReference>
<evidence type="ECO:0000313" key="2">
    <source>
        <dbReference type="Proteomes" id="UP000076066"/>
    </source>
</evidence>
<protein>
    <recommendedName>
        <fullName evidence="3">Phage tail protein</fullName>
    </recommendedName>
</protein>
<keyword evidence="2" id="KW-1185">Reference proteome</keyword>
<dbReference type="EMBL" id="CP014526">
    <property type="protein sequence ID" value="AMW35737.1"/>
    <property type="molecule type" value="Genomic_DNA"/>
</dbReference>
<dbReference type="Pfam" id="PF10109">
    <property type="entry name" value="Phage_TAC_7"/>
    <property type="match status" value="1"/>
</dbReference>
<name>A0A143DG95_9PROT</name>
<geneLocation type="plasmid" evidence="1 2">
    <name>unnamed 1</name>
</geneLocation>
<evidence type="ECO:0000313" key="1">
    <source>
        <dbReference type="EMBL" id="AMW35737.1"/>
    </source>
</evidence>
<dbReference type="GeneID" id="53317516"/>
<proteinExistence type="predicted"/>